<evidence type="ECO:0000313" key="3">
    <source>
        <dbReference type="EMBL" id="MEM5536918.1"/>
    </source>
</evidence>
<protein>
    <submittedName>
        <fullName evidence="3">DUF4426 domain-containing protein</fullName>
    </submittedName>
</protein>
<accession>A0ABU9TT72</accession>
<dbReference type="Proteomes" id="UP001449225">
    <property type="component" value="Unassembled WGS sequence"/>
</dbReference>
<sequence>MNQLAKWAMATLLPLIVLISPPLLADQYVSHGNYEIHYNAFNSTFIQPDVAKNIGISRSKRRALINVSVLKVEGDKKVAVPAIVSGTAANLAEQQQTLTFKKIDEGSAIYYLAHFGFTNSQVFRLALDVQPDPNQPAFKVEFEQRFYED</sequence>
<dbReference type="Gene3D" id="2.60.40.3340">
    <property type="entry name" value="Domain of unknown function DUF4426"/>
    <property type="match status" value="1"/>
</dbReference>
<proteinExistence type="predicted"/>
<reference evidence="3 4" key="1">
    <citation type="submission" date="2024-03" db="EMBL/GenBank/DDBJ databases">
        <title>Community enrichment and isolation of bacterial strains for fucoidan degradation.</title>
        <authorList>
            <person name="Sichert A."/>
        </authorList>
    </citation>
    <scope>NUCLEOTIDE SEQUENCE [LARGE SCALE GENOMIC DNA]</scope>
    <source>
        <strain evidence="3 4">AS76</strain>
    </source>
</reference>
<evidence type="ECO:0000259" key="2">
    <source>
        <dbReference type="Pfam" id="PF14467"/>
    </source>
</evidence>
<gene>
    <name evidence="3" type="ORF">WNY58_11000</name>
</gene>
<dbReference type="InterPro" id="IPR025218">
    <property type="entry name" value="DUF4426"/>
</dbReference>
<feature type="signal peptide" evidence="1">
    <location>
        <begin position="1"/>
        <end position="25"/>
    </location>
</feature>
<organism evidence="3 4">
    <name type="scientific">Neptuniibacter pectenicola</name>
    <dbReference type="NCBI Taxonomy" id="1806669"/>
    <lineage>
        <taxon>Bacteria</taxon>
        <taxon>Pseudomonadati</taxon>
        <taxon>Pseudomonadota</taxon>
        <taxon>Gammaproteobacteria</taxon>
        <taxon>Oceanospirillales</taxon>
        <taxon>Oceanospirillaceae</taxon>
        <taxon>Neptuniibacter</taxon>
    </lineage>
</organism>
<keyword evidence="4" id="KW-1185">Reference proteome</keyword>
<evidence type="ECO:0000256" key="1">
    <source>
        <dbReference type="SAM" id="SignalP"/>
    </source>
</evidence>
<dbReference type="RefSeq" id="WP_339892175.1">
    <property type="nucleotide sequence ID" value="NZ_CAXBCE010000040.1"/>
</dbReference>
<keyword evidence="1" id="KW-0732">Signal</keyword>
<dbReference type="Pfam" id="PF14467">
    <property type="entry name" value="DUF4426"/>
    <property type="match status" value="1"/>
</dbReference>
<evidence type="ECO:0000313" key="4">
    <source>
        <dbReference type="Proteomes" id="UP001449225"/>
    </source>
</evidence>
<comment type="caution">
    <text evidence="3">The sequence shown here is derived from an EMBL/GenBank/DDBJ whole genome shotgun (WGS) entry which is preliminary data.</text>
</comment>
<feature type="chain" id="PRO_5047260907" evidence="1">
    <location>
        <begin position="26"/>
        <end position="149"/>
    </location>
</feature>
<dbReference type="EMBL" id="JBBMRA010000009">
    <property type="protein sequence ID" value="MEM5536918.1"/>
    <property type="molecule type" value="Genomic_DNA"/>
</dbReference>
<name>A0ABU9TT72_9GAMM</name>
<feature type="domain" description="DUF4426" evidence="2">
    <location>
        <begin position="30"/>
        <end position="149"/>
    </location>
</feature>